<dbReference type="KEGG" id="lcre:Pla8534_12370"/>
<dbReference type="OrthoDB" id="214700at2"/>
<protein>
    <submittedName>
        <fullName evidence="1">Uncharacterized protein</fullName>
    </submittedName>
</protein>
<gene>
    <name evidence="1" type="ORF">Pla8534_12370</name>
</gene>
<dbReference type="RefSeq" id="WP_145050279.1">
    <property type="nucleotide sequence ID" value="NZ_CP036433.1"/>
</dbReference>
<evidence type="ECO:0000313" key="1">
    <source>
        <dbReference type="EMBL" id="QDU93457.1"/>
    </source>
</evidence>
<proteinExistence type="predicted"/>
<dbReference type="AlphaFoldDB" id="A0A518DNP3"/>
<sequence length="90" mass="10171">MTLSQSPTLNIRRLAETEFYQLGAPMDEVRSLEERVRIDGGKVVARTYRAAGMMAMWMIDIGIVQFYGPEGEMLRTVNLFQQEQSARAAA</sequence>
<evidence type="ECO:0000313" key="2">
    <source>
        <dbReference type="Proteomes" id="UP000317648"/>
    </source>
</evidence>
<accession>A0A518DNP3</accession>
<dbReference type="EMBL" id="CP036433">
    <property type="protein sequence ID" value="QDU93457.1"/>
    <property type="molecule type" value="Genomic_DNA"/>
</dbReference>
<organism evidence="1 2">
    <name type="scientific">Lignipirellula cremea</name>
    <dbReference type="NCBI Taxonomy" id="2528010"/>
    <lineage>
        <taxon>Bacteria</taxon>
        <taxon>Pseudomonadati</taxon>
        <taxon>Planctomycetota</taxon>
        <taxon>Planctomycetia</taxon>
        <taxon>Pirellulales</taxon>
        <taxon>Pirellulaceae</taxon>
        <taxon>Lignipirellula</taxon>
    </lineage>
</organism>
<reference evidence="1 2" key="1">
    <citation type="submission" date="2019-02" db="EMBL/GenBank/DDBJ databases">
        <title>Deep-cultivation of Planctomycetes and their phenomic and genomic characterization uncovers novel biology.</title>
        <authorList>
            <person name="Wiegand S."/>
            <person name="Jogler M."/>
            <person name="Boedeker C."/>
            <person name="Pinto D."/>
            <person name="Vollmers J."/>
            <person name="Rivas-Marin E."/>
            <person name="Kohn T."/>
            <person name="Peeters S.H."/>
            <person name="Heuer A."/>
            <person name="Rast P."/>
            <person name="Oberbeckmann S."/>
            <person name="Bunk B."/>
            <person name="Jeske O."/>
            <person name="Meyerdierks A."/>
            <person name="Storesund J.E."/>
            <person name="Kallscheuer N."/>
            <person name="Luecker S."/>
            <person name="Lage O.M."/>
            <person name="Pohl T."/>
            <person name="Merkel B.J."/>
            <person name="Hornburger P."/>
            <person name="Mueller R.-W."/>
            <person name="Bruemmer F."/>
            <person name="Labrenz M."/>
            <person name="Spormann A.M."/>
            <person name="Op den Camp H."/>
            <person name="Overmann J."/>
            <person name="Amann R."/>
            <person name="Jetten M.S.M."/>
            <person name="Mascher T."/>
            <person name="Medema M.H."/>
            <person name="Devos D.P."/>
            <person name="Kaster A.-K."/>
            <person name="Ovreas L."/>
            <person name="Rohde M."/>
            <person name="Galperin M.Y."/>
            <person name="Jogler C."/>
        </authorList>
    </citation>
    <scope>NUCLEOTIDE SEQUENCE [LARGE SCALE GENOMIC DNA]</scope>
    <source>
        <strain evidence="1 2">Pla85_3_4</strain>
    </source>
</reference>
<dbReference type="Proteomes" id="UP000317648">
    <property type="component" value="Chromosome"/>
</dbReference>
<name>A0A518DNP3_9BACT</name>
<keyword evidence="2" id="KW-1185">Reference proteome</keyword>